<accession>A0A8H6IYM6</accession>
<evidence type="ECO:0000313" key="2">
    <source>
        <dbReference type="Proteomes" id="UP000652219"/>
    </source>
</evidence>
<organism evidence="1 2">
    <name type="scientific">Colletotrichum sojae</name>
    <dbReference type="NCBI Taxonomy" id="2175907"/>
    <lineage>
        <taxon>Eukaryota</taxon>
        <taxon>Fungi</taxon>
        <taxon>Dikarya</taxon>
        <taxon>Ascomycota</taxon>
        <taxon>Pezizomycotina</taxon>
        <taxon>Sordariomycetes</taxon>
        <taxon>Hypocreomycetidae</taxon>
        <taxon>Glomerellales</taxon>
        <taxon>Glomerellaceae</taxon>
        <taxon>Colletotrichum</taxon>
        <taxon>Colletotrichum orchidearum species complex</taxon>
    </lineage>
</organism>
<dbReference type="Proteomes" id="UP000652219">
    <property type="component" value="Unassembled WGS sequence"/>
</dbReference>
<reference evidence="1 2" key="1">
    <citation type="journal article" date="2020" name="Phytopathology">
        <title>Genome Sequence Resources of Colletotrichum truncatum, C. plurivorum, C. musicola, and C. sojae: Four Species Pathogenic to Soybean (Glycine max).</title>
        <authorList>
            <person name="Rogerio F."/>
            <person name="Boufleur T.R."/>
            <person name="Ciampi-Guillardi M."/>
            <person name="Sukno S.A."/>
            <person name="Thon M.R."/>
            <person name="Massola Junior N.S."/>
            <person name="Baroncelli R."/>
        </authorList>
    </citation>
    <scope>NUCLEOTIDE SEQUENCE [LARGE SCALE GENOMIC DNA]</scope>
    <source>
        <strain evidence="1 2">LFN0009</strain>
    </source>
</reference>
<dbReference type="AlphaFoldDB" id="A0A8H6IYM6"/>
<dbReference type="EMBL" id="WIGN01000256">
    <property type="protein sequence ID" value="KAF6802871.1"/>
    <property type="molecule type" value="Genomic_DNA"/>
</dbReference>
<sequence>MGQDLWLQLCLVPCQPDRRWFEEEHCTWQWSTTKPWFCVSELNKNQVALGDTSWLPLGLFQRTLGSALSSYVGNSAETEKAKVRPFSLRTAEEDFRYSGTPTPTAVFSNSGLQQVGVD</sequence>
<keyword evidence="2" id="KW-1185">Reference proteome</keyword>
<evidence type="ECO:0000313" key="1">
    <source>
        <dbReference type="EMBL" id="KAF6802871.1"/>
    </source>
</evidence>
<proteinExistence type="predicted"/>
<protein>
    <submittedName>
        <fullName evidence="1">Uncharacterized protein</fullName>
    </submittedName>
</protein>
<name>A0A8H6IYM6_9PEZI</name>
<comment type="caution">
    <text evidence="1">The sequence shown here is derived from an EMBL/GenBank/DDBJ whole genome shotgun (WGS) entry which is preliminary data.</text>
</comment>
<gene>
    <name evidence="1" type="ORF">CSOJ01_11295</name>
</gene>